<dbReference type="Proteomes" id="UP000433876">
    <property type="component" value="Unassembled WGS sequence"/>
</dbReference>
<evidence type="ECO:0000256" key="1">
    <source>
        <dbReference type="SAM" id="MobiDB-lite"/>
    </source>
</evidence>
<evidence type="ECO:0000313" key="3">
    <source>
        <dbReference type="Proteomes" id="UP000433876"/>
    </source>
</evidence>
<dbReference type="AlphaFoldDB" id="A0A8S8ZW26"/>
<organism evidence="2 3">
    <name type="scientific">Sordaria macrospora</name>
    <dbReference type="NCBI Taxonomy" id="5147"/>
    <lineage>
        <taxon>Eukaryota</taxon>
        <taxon>Fungi</taxon>
        <taxon>Dikarya</taxon>
        <taxon>Ascomycota</taxon>
        <taxon>Pezizomycotina</taxon>
        <taxon>Sordariomycetes</taxon>
        <taxon>Sordariomycetidae</taxon>
        <taxon>Sordariales</taxon>
        <taxon>Sordariaceae</taxon>
        <taxon>Sordaria</taxon>
    </lineage>
</organism>
<evidence type="ECO:0000313" key="2">
    <source>
        <dbReference type="EMBL" id="KAA8635057.1"/>
    </source>
</evidence>
<reference evidence="2 3" key="1">
    <citation type="submission" date="2017-07" db="EMBL/GenBank/DDBJ databases">
        <title>Genome sequence of the Sordaria macrospora wild type strain R19027.</title>
        <authorList>
            <person name="Nowrousian M."/>
            <person name="Teichert I."/>
            <person name="Kueck U."/>
        </authorList>
    </citation>
    <scope>NUCLEOTIDE SEQUENCE [LARGE SCALE GENOMIC DNA]</scope>
    <source>
        <strain evidence="2 3">R19027</strain>
        <tissue evidence="2">Mycelium</tissue>
    </source>
</reference>
<protein>
    <submittedName>
        <fullName evidence="2">Uncharacterized protein</fullName>
    </submittedName>
</protein>
<accession>A0A8S8ZW26</accession>
<name>A0A8S8ZW26_SORMA</name>
<comment type="caution">
    <text evidence="2">The sequence shown here is derived from an EMBL/GenBank/DDBJ whole genome shotgun (WGS) entry which is preliminary data.</text>
</comment>
<dbReference type="EMBL" id="NMPR01000015">
    <property type="protein sequence ID" value="KAA8635057.1"/>
    <property type="molecule type" value="Genomic_DNA"/>
</dbReference>
<gene>
    <name evidence="2" type="ORF">SMACR_08751</name>
</gene>
<feature type="region of interest" description="Disordered" evidence="1">
    <location>
        <begin position="100"/>
        <end position="123"/>
    </location>
</feature>
<proteinExistence type="predicted"/>
<sequence>MEVEVRLYESWRARANTHGPYVSYRRSSCQTQAPQPEVRAVALKCSLLGQAPRHRRTAALSTVAQSTACEARSIARRIGRHHQSIASSKYSRLESRHHIQTTTGTQGHADDITPSPPHSLDHNRFVLKDGASRGRHRFSAQGRHQVQPQWRRLQWWSRSLDLFAPHLHEEEQRRQHARFHPRRRHHHQLCFRRWYLQIRPTGLGEPAPEGGRLEPCDRRFPRWKRHGLAIPSLPRHPRLRCPGRRH</sequence>